<organism evidence="2 3">
    <name type="scientific">Candidatus Acidiferrum panamense</name>
    <dbReference type="NCBI Taxonomy" id="2741543"/>
    <lineage>
        <taxon>Bacteria</taxon>
        <taxon>Pseudomonadati</taxon>
        <taxon>Acidobacteriota</taxon>
        <taxon>Terriglobia</taxon>
        <taxon>Candidatus Acidiferrales</taxon>
        <taxon>Candidatus Acidiferrum</taxon>
    </lineage>
</organism>
<dbReference type="Proteomes" id="UP000567293">
    <property type="component" value="Unassembled WGS sequence"/>
</dbReference>
<comment type="caution">
    <text evidence="2">The sequence shown here is derived from an EMBL/GenBank/DDBJ whole genome shotgun (WGS) entry which is preliminary data.</text>
</comment>
<evidence type="ECO:0000313" key="3">
    <source>
        <dbReference type="Proteomes" id="UP000567293"/>
    </source>
</evidence>
<keyword evidence="3" id="KW-1185">Reference proteome</keyword>
<dbReference type="EMBL" id="JACDQQ010001759">
    <property type="protein sequence ID" value="MBA0086951.1"/>
    <property type="molecule type" value="Genomic_DNA"/>
</dbReference>
<keyword evidence="1" id="KW-0812">Transmembrane</keyword>
<dbReference type="AlphaFoldDB" id="A0A7V8NT24"/>
<reference evidence="2" key="1">
    <citation type="submission" date="2020-06" db="EMBL/GenBank/DDBJ databases">
        <title>Legume-microbial interactions unlock mineral nutrients during tropical forest succession.</title>
        <authorList>
            <person name="Epihov D.Z."/>
        </authorList>
    </citation>
    <scope>NUCLEOTIDE SEQUENCE [LARGE SCALE GENOMIC DNA]</scope>
    <source>
        <strain evidence="2">Pan2503</strain>
    </source>
</reference>
<accession>A0A7V8NT24</accession>
<name>A0A7V8NT24_9BACT</name>
<evidence type="ECO:0008006" key="4">
    <source>
        <dbReference type="Google" id="ProtNLM"/>
    </source>
</evidence>
<evidence type="ECO:0000313" key="2">
    <source>
        <dbReference type="EMBL" id="MBA0086951.1"/>
    </source>
</evidence>
<keyword evidence="1" id="KW-0472">Membrane</keyword>
<feature type="transmembrane region" description="Helical" evidence="1">
    <location>
        <begin position="53"/>
        <end position="75"/>
    </location>
</feature>
<proteinExistence type="predicted"/>
<gene>
    <name evidence="2" type="ORF">HRJ53_18370</name>
</gene>
<feature type="non-terminal residue" evidence="2">
    <location>
        <position position="80"/>
    </location>
</feature>
<keyword evidence="1" id="KW-1133">Transmembrane helix</keyword>
<sequence>MSPEEAQRQAMLEFGGKEQVKEEVRDVYRVRFMDSAIVNVKAAIRFIRKSPSFSATIILTLALGIGANSAVFSAIDAILL</sequence>
<protein>
    <recommendedName>
        <fullName evidence="4">ABC transporter permease</fullName>
    </recommendedName>
</protein>
<evidence type="ECO:0000256" key="1">
    <source>
        <dbReference type="SAM" id="Phobius"/>
    </source>
</evidence>